<dbReference type="EMBL" id="PGOL01000524">
    <property type="protein sequence ID" value="PKI69021.1"/>
    <property type="molecule type" value="Genomic_DNA"/>
</dbReference>
<accession>A0A2I0KKJ7</accession>
<name>A0A2I0KKJ7_PUNGR</name>
<dbReference type="SUPFAM" id="SSF57756">
    <property type="entry name" value="Retrovirus zinc finger-like domains"/>
    <property type="match status" value="1"/>
</dbReference>
<comment type="caution">
    <text evidence="1">The sequence shown here is derived from an EMBL/GenBank/DDBJ whole genome shotgun (WGS) entry which is preliminary data.</text>
</comment>
<dbReference type="GO" id="GO:0003676">
    <property type="term" value="F:nucleic acid binding"/>
    <property type="evidence" value="ECO:0007669"/>
    <property type="project" value="InterPro"/>
</dbReference>
<evidence type="ECO:0000313" key="1">
    <source>
        <dbReference type="EMBL" id="PKI69021.1"/>
    </source>
</evidence>
<proteinExistence type="predicted"/>
<dbReference type="Gene3D" id="4.10.60.10">
    <property type="entry name" value="Zinc finger, CCHC-type"/>
    <property type="match status" value="1"/>
</dbReference>
<dbReference type="InterPro" id="IPR036875">
    <property type="entry name" value="Znf_CCHC_sf"/>
</dbReference>
<protein>
    <recommendedName>
        <fullName evidence="3">CCHC-type domain-containing protein</fullName>
    </recommendedName>
</protein>
<sequence length="359" mass="40139">MSIRATISKRVKTSRAKFEVEKFDKSNDFGLWKIKMKALLVQHDLGGALKVKKKLPVDLSQAERKTLMSKALSAIQLSLLNKVLWEDKHRLKDISASLNSKELQKKVMEHCGGNDEGLVARGRSSEKRTCGRSKSRGRKLICWNCNEKGHRKRDYPRRRGKKGELSGNAMVFEESHEGRDILIETRDGNACAKFFTIFGTSEGGNVRMANGDMCDAVGMGEACLGLKKNLISLCTLDKLGYKYGYQGEVIRISNGTLVVVKGLLQKGLSRAYAEDRWKSLGGGGAWVQSSGNLADVEIIQGRSEWRPKSLLWNSLQAGDRQSKQLRSRERCGFAELVVSCDPEVRNTTCRKVDFERCTS</sequence>
<reference evidence="1 2" key="1">
    <citation type="submission" date="2017-11" db="EMBL/GenBank/DDBJ databases">
        <title>De-novo sequencing of pomegranate (Punica granatum L.) genome.</title>
        <authorList>
            <person name="Akparov Z."/>
            <person name="Amiraslanov A."/>
            <person name="Hajiyeva S."/>
            <person name="Abbasov M."/>
            <person name="Kaur K."/>
            <person name="Hamwieh A."/>
            <person name="Solovyev V."/>
            <person name="Salamov A."/>
            <person name="Braich B."/>
            <person name="Kosarev P."/>
            <person name="Mahmoud A."/>
            <person name="Hajiyev E."/>
            <person name="Babayeva S."/>
            <person name="Izzatullayeva V."/>
            <person name="Mammadov A."/>
            <person name="Mammadov A."/>
            <person name="Sharifova S."/>
            <person name="Ojaghi J."/>
            <person name="Eynullazada K."/>
            <person name="Bayramov B."/>
            <person name="Abdulazimova A."/>
            <person name="Shahmuradov I."/>
        </authorList>
    </citation>
    <scope>NUCLEOTIDE SEQUENCE [LARGE SCALE GENOMIC DNA]</scope>
    <source>
        <strain evidence="2">cv. AG2017</strain>
        <tissue evidence="1">Leaf</tissue>
    </source>
</reference>
<dbReference type="GO" id="GO:0008270">
    <property type="term" value="F:zinc ion binding"/>
    <property type="evidence" value="ECO:0007669"/>
    <property type="project" value="InterPro"/>
</dbReference>
<keyword evidence="2" id="KW-1185">Reference proteome</keyword>
<dbReference type="Proteomes" id="UP000233551">
    <property type="component" value="Unassembled WGS sequence"/>
</dbReference>
<gene>
    <name evidence="1" type="ORF">CRG98_010599</name>
</gene>
<dbReference type="AlphaFoldDB" id="A0A2I0KKJ7"/>
<evidence type="ECO:0000313" key="2">
    <source>
        <dbReference type="Proteomes" id="UP000233551"/>
    </source>
</evidence>
<evidence type="ECO:0008006" key="3">
    <source>
        <dbReference type="Google" id="ProtNLM"/>
    </source>
</evidence>
<organism evidence="1 2">
    <name type="scientific">Punica granatum</name>
    <name type="common">Pomegranate</name>
    <dbReference type="NCBI Taxonomy" id="22663"/>
    <lineage>
        <taxon>Eukaryota</taxon>
        <taxon>Viridiplantae</taxon>
        <taxon>Streptophyta</taxon>
        <taxon>Embryophyta</taxon>
        <taxon>Tracheophyta</taxon>
        <taxon>Spermatophyta</taxon>
        <taxon>Magnoliopsida</taxon>
        <taxon>eudicotyledons</taxon>
        <taxon>Gunneridae</taxon>
        <taxon>Pentapetalae</taxon>
        <taxon>rosids</taxon>
        <taxon>malvids</taxon>
        <taxon>Myrtales</taxon>
        <taxon>Lythraceae</taxon>
        <taxon>Punica</taxon>
    </lineage>
</organism>